<dbReference type="InterPro" id="IPR028082">
    <property type="entry name" value="Peripla_BP_I"/>
</dbReference>
<dbReference type="InterPro" id="IPR050555">
    <property type="entry name" value="Bact_Solute-Bind_Prot2"/>
</dbReference>
<dbReference type="CDD" id="cd19994">
    <property type="entry name" value="PBP1_ChvE"/>
    <property type="match status" value="1"/>
</dbReference>
<feature type="chain" id="PRO_5038478850" evidence="4">
    <location>
        <begin position="24"/>
        <end position="411"/>
    </location>
</feature>
<dbReference type="Proteomes" id="UP000184394">
    <property type="component" value="Unassembled WGS sequence"/>
</dbReference>
<gene>
    <name evidence="6" type="ORF">SAMN04487860_105235</name>
</gene>
<dbReference type="PROSITE" id="PS51257">
    <property type="entry name" value="PROKAR_LIPOPROTEIN"/>
    <property type="match status" value="1"/>
</dbReference>
<evidence type="ECO:0000313" key="7">
    <source>
        <dbReference type="Proteomes" id="UP000184394"/>
    </source>
</evidence>
<evidence type="ECO:0000259" key="5">
    <source>
        <dbReference type="Pfam" id="PF13407"/>
    </source>
</evidence>
<dbReference type="GO" id="GO:0030288">
    <property type="term" value="C:outer membrane-bounded periplasmic space"/>
    <property type="evidence" value="ECO:0007669"/>
    <property type="project" value="TreeGrafter"/>
</dbReference>
<evidence type="ECO:0000256" key="1">
    <source>
        <dbReference type="ARBA" id="ARBA00004196"/>
    </source>
</evidence>
<dbReference type="PANTHER" id="PTHR30036">
    <property type="entry name" value="D-XYLOSE-BINDING PERIPLASMIC PROTEIN"/>
    <property type="match status" value="1"/>
</dbReference>
<accession>A0A1M7JAP8</accession>
<dbReference type="PANTHER" id="PTHR30036:SF1">
    <property type="entry name" value="D-XYLOSE-BINDING PERIPLASMIC PROTEIN"/>
    <property type="match status" value="1"/>
</dbReference>
<feature type="compositionally biased region" description="Low complexity" evidence="3">
    <location>
        <begin position="25"/>
        <end position="58"/>
    </location>
</feature>
<dbReference type="GO" id="GO:0030246">
    <property type="term" value="F:carbohydrate binding"/>
    <property type="evidence" value="ECO:0007669"/>
    <property type="project" value="TreeGrafter"/>
</dbReference>
<sequence length="411" mass="43758">MKIKKFLAAVSSLVMLGAFTACGDSSSSESNGSNSNNSNSNNSADATTKANDDANSNAGTDSSAGGKTVGIAMPTKSLERWNRDGEYLKSQFEAAGYSVELKYSDNDTNQQNNDIQSMIADKVDLLLIAAIDGSTLSQTLADAKDAGIAVIAYDRLIMNTDAVSYYVSFDNYTVGKLQGEYVVDALDLENSNGPFNIEFTAGDPADNNAGYFFNGAYDAVKQYIDAGKLKIPSGKKKFEQVATEQWSTDTAFSNMQNTLASYYSDGTQLDVALCSNDSTALGVAQAITSDYSGKNVPIVTGQDGDIANLKNIVDGKQSMTVYKNVSDEASVTLEVSKAILSGQTPDAGLVSSLDAEATYDTESYNNGVKVVPSYLLVPYVITKDNLDLLVDTGLYQWDSANKYLESTASTT</sequence>
<evidence type="ECO:0000313" key="6">
    <source>
        <dbReference type="EMBL" id="SHM50064.1"/>
    </source>
</evidence>
<dbReference type="InterPro" id="IPR025997">
    <property type="entry name" value="SBP_2_dom"/>
</dbReference>
<protein>
    <submittedName>
        <fullName evidence="6">Monosaccharide ABC transporter substrate-binding protein, CUT2 family</fullName>
    </submittedName>
</protein>
<feature type="region of interest" description="Disordered" evidence="3">
    <location>
        <begin position="25"/>
        <end position="69"/>
    </location>
</feature>
<evidence type="ECO:0000256" key="2">
    <source>
        <dbReference type="ARBA" id="ARBA00022729"/>
    </source>
</evidence>
<feature type="domain" description="Periplasmic binding protein" evidence="5">
    <location>
        <begin position="69"/>
        <end position="343"/>
    </location>
</feature>
<keyword evidence="2 4" id="KW-0732">Signal</keyword>
<proteinExistence type="predicted"/>
<dbReference type="OrthoDB" id="9769193at2"/>
<comment type="subcellular location">
    <subcellularLocation>
        <location evidence="1">Cell envelope</location>
    </subcellularLocation>
</comment>
<organism evidence="6 7">
    <name type="scientific">Ruminococcus flavefaciens</name>
    <dbReference type="NCBI Taxonomy" id="1265"/>
    <lineage>
        <taxon>Bacteria</taxon>
        <taxon>Bacillati</taxon>
        <taxon>Bacillota</taxon>
        <taxon>Clostridia</taxon>
        <taxon>Eubacteriales</taxon>
        <taxon>Oscillospiraceae</taxon>
        <taxon>Ruminococcus</taxon>
    </lineage>
</organism>
<dbReference type="Gene3D" id="3.40.50.2300">
    <property type="match status" value="2"/>
</dbReference>
<dbReference type="Pfam" id="PF13407">
    <property type="entry name" value="Peripla_BP_4"/>
    <property type="match status" value="1"/>
</dbReference>
<name>A0A1M7JAP8_RUMFL</name>
<dbReference type="EMBL" id="FRCT01000005">
    <property type="protein sequence ID" value="SHM50064.1"/>
    <property type="molecule type" value="Genomic_DNA"/>
</dbReference>
<dbReference type="SUPFAM" id="SSF53822">
    <property type="entry name" value="Periplasmic binding protein-like I"/>
    <property type="match status" value="1"/>
</dbReference>
<evidence type="ECO:0000256" key="4">
    <source>
        <dbReference type="SAM" id="SignalP"/>
    </source>
</evidence>
<evidence type="ECO:0000256" key="3">
    <source>
        <dbReference type="SAM" id="MobiDB-lite"/>
    </source>
</evidence>
<reference evidence="6 7" key="1">
    <citation type="submission" date="2016-11" db="EMBL/GenBank/DDBJ databases">
        <authorList>
            <person name="Jaros S."/>
            <person name="Januszkiewicz K."/>
            <person name="Wedrychowicz H."/>
        </authorList>
    </citation>
    <scope>NUCLEOTIDE SEQUENCE [LARGE SCALE GENOMIC DNA]</scope>
    <source>
        <strain evidence="6 7">Y1</strain>
    </source>
</reference>
<dbReference type="RefSeq" id="WP_072950331.1">
    <property type="nucleotide sequence ID" value="NZ_FRCT01000005.1"/>
</dbReference>
<dbReference type="AlphaFoldDB" id="A0A1M7JAP8"/>
<feature type="signal peptide" evidence="4">
    <location>
        <begin position="1"/>
        <end position="23"/>
    </location>
</feature>